<evidence type="ECO:0000313" key="1">
    <source>
        <dbReference type="EMBL" id="OIQ68881.1"/>
    </source>
</evidence>
<dbReference type="AlphaFoldDB" id="A0A1J5PB55"/>
<dbReference type="EMBL" id="MLJW01005049">
    <property type="protein sequence ID" value="OIQ68881.1"/>
    <property type="molecule type" value="Genomic_DNA"/>
</dbReference>
<comment type="caution">
    <text evidence="1">The sequence shown here is derived from an EMBL/GenBank/DDBJ whole genome shotgun (WGS) entry which is preliminary data.</text>
</comment>
<sequence>MAPETLPTPPVTAVPPMKHAAIASSSKPSPAAATPAPAREVVTMAATPASAPMLTKIPKFTRRVLTPDRIAALRLPPIA</sequence>
<proteinExistence type="predicted"/>
<accession>A0A1J5PB55</accession>
<gene>
    <name evidence="1" type="ORF">GALL_495190</name>
</gene>
<name>A0A1J5PB55_9ZZZZ</name>
<protein>
    <submittedName>
        <fullName evidence="1">Uncharacterized protein</fullName>
    </submittedName>
</protein>
<organism evidence="1">
    <name type="scientific">mine drainage metagenome</name>
    <dbReference type="NCBI Taxonomy" id="410659"/>
    <lineage>
        <taxon>unclassified sequences</taxon>
        <taxon>metagenomes</taxon>
        <taxon>ecological metagenomes</taxon>
    </lineage>
</organism>
<reference evidence="1" key="1">
    <citation type="submission" date="2016-10" db="EMBL/GenBank/DDBJ databases">
        <title>Sequence of Gallionella enrichment culture.</title>
        <authorList>
            <person name="Poehlein A."/>
            <person name="Muehling M."/>
            <person name="Daniel R."/>
        </authorList>
    </citation>
    <scope>NUCLEOTIDE SEQUENCE</scope>
</reference>